<dbReference type="InterPro" id="IPR036426">
    <property type="entry name" value="Bulb-type_lectin_dom_sf"/>
</dbReference>
<keyword evidence="9" id="KW-0067">ATP-binding</keyword>
<dbReference type="STRING" id="337451.A0A3S4PQK3"/>
<dbReference type="InterPro" id="IPR001245">
    <property type="entry name" value="Ser-Thr/Tyr_kinase_cat_dom"/>
</dbReference>
<dbReference type="GO" id="GO:0005524">
    <property type="term" value="F:ATP binding"/>
    <property type="evidence" value="ECO:0007669"/>
    <property type="project" value="UniProtKB-KW"/>
</dbReference>
<keyword evidence="10 15" id="KW-1133">Transmembrane helix</keyword>
<dbReference type="OrthoDB" id="1910371at2759"/>
<dbReference type="SUPFAM" id="SSF51110">
    <property type="entry name" value="alpha-D-mannose-specific plant lectins"/>
    <property type="match status" value="1"/>
</dbReference>
<dbReference type="FunFam" id="1.10.510.10:FF:000060">
    <property type="entry name" value="G-type lectin S-receptor-like serine/threonine-protein kinase"/>
    <property type="match status" value="1"/>
</dbReference>
<dbReference type="SUPFAM" id="SSF57414">
    <property type="entry name" value="Hairpin loop containing domain-like"/>
    <property type="match status" value="1"/>
</dbReference>
<proteinExistence type="predicted"/>
<dbReference type="InterPro" id="IPR000719">
    <property type="entry name" value="Prot_kinase_dom"/>
</dbReference>
<dbReference type="Pfam" id="PF00954">
    <property type="entry name" value="S_locus_glycop"/>
    <property type="match status" value="1"/>
</dbReference>
<dbReference type="InterPro" id="IPR000858">
    <property type="entry name" value="S_locus_glycoprot_dom"/>
</dbReference>
<evidence type="ECO:0000256" key="10">
    <source>
        <dbReference type="ARBA" id="ARBA00022989"/>
    </source>
</evidence>
<keyword evidence="3" id="KW-0723">Serine/threonine-protein kinase</keyword>
<evidence type="ECO:0000256" key="6">
    <source>
        <dbReference type="ARBA" id="ARBA00022729"/>
    </source>
</evidence>
<feature type="chain" id="PRO_5018758446" evidence="16">
    <location>
        <begin position="31"/>
        <end position="1150"/>
    </location>
</feature>
<dbReference type="CDD" id="cd00028">
    <property type="entry name" value="B_lectin"/>
    <property type="match status" value="1"/>
</dbReference>
<evidence type="ECO:0000256" key="1">
    <source>
        <dbReference type="ARBA" id="ARBA00004251"/>
    </source>
</evidence>
<keyword evidence="21" id="KW-1185">Reference proteome</keyword>
<evidence type="ECO:0000259" key="19">
    <source>
        <dbReference type="PROSITE" id="PS50948"/>
    </source>
</evidence>
<dbReference type="Gene3D" id="3.30.200.20">
    <property type="entry name" value="Phosphorylase Kinase, domain 1"/>
    <property type="match status" value="2"/>
</dbReference>
<dbReference type="PANTHER" id="PTHR27002:SF932">
    <property type="entry name" value="RECEPTOR-LIKE SERINE_THREONINE-PROTEIN KINASE"/>
    <property type="match status" value="1"/>
</dbReference>
<comment type="caution">
    <text evidence="20">The sequence shown here is derived from an EMBL/GenBank/DDBJ whole genome shotgun (WGS) entry which is preliminary data.</text>
</comment>
<keyword evidence="2" id="KW-1003">Cell membrane</keyword>
<keyword evidence="8 20" id="KW-0418">Kinase</keyword>
<evidence type="ECO:0000259" key="18">
    <source>
        <dbReference type="PROSITE" id="PS50927"/>
    </source>
</evidence>
<dbReference type="PANTHER" id="PTHR27002">
    <property type="entry name" value="RECEPTOR-LIKE SERINE/THREONINE-PROTEIN KINASE SD1-8"/>
    <property type="match status" value="1"/>
</dbReference>
<dbReference type="PROSITE" id="PS50927">
    <property type="entry name" value="BULB_LECTIN"/>
    <property type="match status" value="1"/>
</dbReference>
<dbReference type="EMBL" id="QPKB01000010">
    <property type="protein sequence ID" value="RWR93577.1"/>
    <property type="molecule type" value="Genomic_DNA"/>
</dbReference>
<dbReference type="InterPro" id="IPR003609">
    <property type="entry name" value="Pan_app"/>
</dbReference>
<dbReference type="GO" id="GO:0004674">
    <property type="term" value="F:protein serine/threonine kinase activity"/>
    <property type="evidence" value="ECO:0007669"/>
    <property type="project" value="UniProtKB-KW"/>
</dbReference>
<dbReference type="SMART" id="SM00108">
    <property type="entry name" value="B_lectin"/>
    <property type="match status" value="1"/>
</dbReference>
<dbReference type="Gene3D" id="2.90.10.10">
    <property type="entry name" value="Bulb-type lectin domain"/>
    <property type="match status" value="1"/>
</dbReference>
<evidence type="ECO:0000313" key="20">
    <source>
        <dbReference type="EMBL" id="RWR93577.1"/>
    </source>
</evidence>
<dbReference type="InterPro" id="IPR001480">
    <property type="entry name" value="Bulb-type_lectin_dom"/>
</dbReference>
<keyword evidence="11 15" id="KW-0472">Membrane</keyword>
<dbReference type="Pfam" id="PF07714">
    <property type="entry name" value="PK_Tyr_Ser-Thr"/>
    <property type="match status" value="2"/>
</dbReference>
<name>A0A3S4PQK3_9MAGN</name>
<dbReference type="SMART" id="SM00220">
    <property type="entry name" value="S_TKc"/>
    <property type="match status" value="1"/>
</dbReference>
<keyword evidence="13" id="KW-0675">Receptor</keyword>
<accession>A0A3S4PQK3</accession>
<feature type="domain" description="Apple" evidence="19">
    <location>
        <begin position="336"/>
        <end position="419"/>
    </location>
</feature>
<dbReference type="Proteomes" id="UP000283530">
    <property type="component" value="Unassembled WGS sequence"/>
</dbReference>
<dbReference type="FunFam" id="3.30.200.20:FF:000330">
    <property type="entry name" value="G-type lectin S-receptor-like serine/threonine-protein kinase At4g03230"/>
    <property type="match status" value="1"/>
</dbReference>
<dbReference type="GO" id="GO:0005886">
    <property type="term" value="C:plasma membrane"/>
    <property type="evidence" value="ECO:0007669"/>
    <property type="project" value="UniProtKB-SubCell"/>
</dbReference>
<evidence type="ECO:0000256" key="11">
    <source>
        <dbReference type="ARBA" id="ARBA00023136"/>
    </source>
</evidence>
<evidence type="ECO:0000259" key="17">
    <source>
        <dbReference type="PROSITE" id="PS50011"/>
    </source>
</evidence>
<evidence type="ECO:0000256" key="5">
    <source>
        <dbReference type="ARBA" id="ARBA00022692"/>
    </source>
</evidence>
<dbReference type="PROSITE" id="PS51257">
    <property type="entry name" value="PROKAR_LIPOPROTEIN"/>
    <property type="match status" value="1"/>
</dbReference>
<feature type="signal peptide" evidence="16">
    <location>
        <begin position="1"/>
        <end position="30"/>
    </location>
</feature>
<dbReference type="Pfam" id="PF08276">
    <property type="entry name" value="PAN_2"/>
    <property type="match status" value="1"/>
</dbReference>
<keyword evidence="14" id="KW-0325">Glycoprotein</keyword>
<evidence type="ECO:0000313" key="21">
    <source>
        <dbReference type="Proteomes" id="UP000283530"/>
    </source>
</evidence>
<dbReference type="PROSITE" id="PS00108">
    <property type="entry name" value="PROTEIN_KINASE_ST"/>
    <property type="match status" value="1"/>
</dbReference>
<dbReference type="AlphaFoldDB" id="A0A3S4PQK3"/>
<dbReference type="Pfam" id="PF11883">
    <property type="entry name" value="DUF3403"/>
    <property type="match status" value="1"/>
</dbReference>
<evidence type="ECO:0000256" key="7">
    <source>
        <dbReference type="ARBA" id="ARBA00022741"/>
    </source>
</evidence>
<protein>
    <submittedName>
        <fullName evidence="20">Pkinase/S_locus_glycop/B_lectin/Pkinase_Tyr/PAN_2/DUF3403 domain-containing protein</fullName>
    </submittedName>
</protein>
<evidence type="ECO:0000256" key="14">
    <source>
        <dbReference type="ARBA" id="ARBA00023180"/>
    </source>
</evidence>
<evidence type="ECO:0000256" key="16">
    <source>
        <dbReference type="SAM" id="SignalP"/>
    </source>
</evidence>
<evidence type="ECO:0000256" key="9">
    <source>
        <dbReference type="ARBA" id="ARBA00022840"/>
    </source>
</evidence>
<feature type="domain" description="Bulb-type lectin" evidence="18">
    <location>
        <begin position="31"/>
        <end position="154"/>
    </location>
</feature>
<dbReference type="PROSITE" id="PS50011">
    <property type="entry name" value="PROTEIN_KINASE_DOM"/>
    <property type="match status" value="1"/>
</dbReference>
<dbReference type="InterPro" id="IPR021820">
    <property type="entry name" value="S-locus_recpt_kinase_C"/>
</dbReference>
<keyword evidence="4" id="KW-0808">Transferase</keyword>
<keyword evidence="12" id="KW-1015">Disulfide bond</keyword>
<keyword evidence="5 15" id="KW-0812">Transmembrane</keyword>
<dbReference type="SMART" id="SM00473">
    <property type="entry name" value="PAN_AP"/>
    <property type="match status" value="1"/>
</dbReference>
<reference evidence="20 21" key="1">
    <citation type="journal article" date="2019" name="Nat. Plants">
        <title>Stout camphor tree genome fills gaps in understanding of flowering plant genome evolution.</title>
        <authorList>
            <person name="Chaw S.M."/>
            <person name="Liu Y.C."/>
            <person name="Wu Y.W."/>
            <person name="Wang H.Y."/>
            <person name="Lin C.I."/>
            <person name="Wu C.S."/>
            <person name="Ke H.M."/>
            <person name="Chang L.Y."/>
            <person name="Hsu C.Y."/>
            <person name="Yang H.T."/>
            <person name="Sudianto E."/>
            <person name="Hsu M.H."/>
            <person name="Wu K.P."/>
            <person name="Wang L.N."/>
            <person name="Leebens-Mack J.H."/>
            <person name="Tsai I.J."/>
        </authorList>
    </citation>
    <scope>NUCLEOTIDE SEQUENCE [LARGE SCALE GENOMIC DNA]</scope>
    <source>
        <strain evidence="21">cv. Chaw 1501</strain>
        <tissue evidence="20">Young leaves</tissue>
    </source>
</reference>
<dbReference type="Pfam" id="PF01453">
    <property type="entry name" value="B_lectin"/>
    <property type="match status" value="1"/>
</dbReference>
<feature type="domain" description="Protein kinase" evidence="17">
    <location>
        <begin position="517"/>
        <end position="769"/>
    </location>
</feature>
<dbReference type="PROSITE" id="PS50948">
    <property type="entry name" value="PAN"/>
    <property type="match status" value="1"/>
</dbReference>
<evidence type="ECO:0000256" key="15">
    <source>
        <dbReference type="SAM" id="Phobius"/>
    </source>
</evidence>
<sequence>MGSCSRILKTSILSPLILFSCCFFLSSSQATYNISQGQSITDGQTLISQNKMFALGFFYTTNSSRRYVGVWYNNISIQTVVWVANRDTPLTDSSGKLTIGSTGNLHIIDGTGTNIWSTNTSMPASWNRSIAVLADTGNLILRGFDASNNSKDMWESFDHPTDTFLPGMNVKVTELFTSWSAADDPSTGNFTIGMDPSGTNQIVIWEGRIKRWRSGQWDGQVFIGITGMRPLNVYGFNIINETISFTNYDPSTPMRFVMGWDGKEEQLIWNESNQSWVARWAQPKTQCEFYGQCGAFGVCSDDGTSANVCSCLRGFVQRNVNDWGSGCVRRRDLVECGSNGSNGSETDGFVRVGGVKLPDSSNWILVNRGTDECAERCLGNCSCKAYAYVSGIGCLIWAVDLMDVITLDGAGNDLYLRLARSELGDSNKSKKIIIIIVVVGAVFLSICAYGLWRWKAKVKGCFKRKKHEVIPMFDIRSRKELSAEFSGPHDLGEVEHGKVPELTYFNFSCIAYATENFSEANKLGEGGFGPVYKGKVPGGQEIAVKRLSQSSGQGLEEFKNEVVLIAKLQHRNLVRLLGCCIQGDERMLVYEYMPNKSLDFFLFDPAKRPLVEWTKRFNIIEGIARGLLYLHRDSRLRIIHRDLKASNILLDEEMSPKISDFGMARIFGGNQNHANTNRVVGTYGYMAPEYAMEGLFSVKSDVYSFGVLVLEIISGRKNNSTFHHDDDTVKLVGHAWKLWNEDKGAELIDPSLGNSYSMREVLRCIHVGLLCVQDHAADRPNMSSVVLLLEGETRNHQNPKPPTYSVGHSNEIEPFQTSERYSTNDATMNVDDPTPGEFSVGIDPQTPRQLVMWRGSKPYWRGDVWQQVVSSGVVQSPQSYVGFRTIIDTKEDISFLLTTSENSFRIRAELTPTGKIELLSWVENSQKWISLGSSHGDNNCRRNEENVALQLLNACSALDFQNENIELPLFTFDSIEAATNNFSETNKLGEGGFGAVYQGNSGYMSPEYAMDGFFSEKSDVYSFGVLVLEVVSGKKNTGFYPTEYSINLLGYAWQLWIENRGMDLIDPLMGDCLVAREVMKCIHIGLLCVQEDPADQPNMSSIVFMLGNETTTLPSPKQPAFATSRCHVHSLCDVSSHSSVNVVTVSMTKL</sequence>
<feature type="transmembrane region" description="Helical" evidence="15">
    <location>
        <begin position="432"/>
        <end position="452"/>
    </location>
</feature>
<dbReference type="InterPro" id="IPR008271">
    <property type="entry name" value="Ser/Thr_kinase_AS"/>
</dbReference>
<evidence type="ECO:0000256" key="4">
    <source>
        <dbReference type="ARBA" id="ARBA00022679"/>
    </source>
</evidence>
<evidence type="ECO:0000256" key="8">
    <source>
        <dbReference type="ARBA" id="ARBA00022777"/>
    </source>
</evidence>
<organism evidence="20 21">
    <name type="scientific">Cinnamomum micranthum f. kanehirae</name>
    <dbReference type="NCBI Taxonomy" id="337451"/>
    <lineage>
        <taxon>Eukaryota</taxon>
        <taxon>Viridiplantae</taxon>
        <taxon>Streptophyta</taxon>
        <taxon>Embryophyta</taxon>
        <taxon>Tracheophyta</taxon>
        <taxon>Spermatophyta</taxon>
        <taxon>Magnoliopsida</taxon>
        <taxon>Magnoliidae</taxon>
        <taxon>Laurales</taxon>
        <taxon>Lauraceae</taxon>
        <taxon>Cinnamomum</taxon>
    </lineage>
</organism>
<dbReference type="SUPFAM" id="SSF56112">
    <property type="entry name" value="Protein kinase-like (PK-like)"/>
    <property type="match status" value="2"/>
</dbReference>
<evidence type="ECO:0000256" key="2">
    <source>
        <dbReference type="ARBA" id="ARBA00022475"/>
    </source>
</evidence>
<dbReference type="CDD" id="cd14066">
    <property type="entry name" value="STKc_IRAK"/>
    <property type="match status" value="1"/>
</dbReference>
<evidence type="ECO:0000256" key="12">
    <source>
        <dbReference type="ARBA" id="ARBA00023157"/>
    </source>
</evidence>
<keyword evidence="7" id="KW-0547">Nucleotide-binding</keyword>
<keyword evidence="6 16" id="KW-0732">Signal</keyword>
<dbReference type="GO" id="GO:0048544">
    <property type="term" value="P:recognition of pollen"/>
    <property type="evidence" value="ECO:0007669"/>
    <property type="project" value="InterPro"/>
</dbReference>
<gene>
    <name evidence="20" type="ORF">CKAN_02283800</name>
</gene>
<dbReference type="FunFam" id="2.90.10.10:FF:000001">
    <property type="entry name" value="G-type lectin S-receptor-like serine/threonine-protein kinase"/>
    <property type="match status" value="1"/>
</dbReference>
<evidence type="ECO:0000256" key="3">
    <source>
        <dbReference type="ARBA" id="ARBA00022527"/>
    </source>
</evidence>
<dbReference type="InterPro" id="IPR011009">
    <property type="entry name" value="Kinase-like_dom_sf"/>
</dbReference>
<comment type="subcellular location">
    <subcellularLocation>
        <location evidence="1">Cell membrane</location>
        <topology evidence="1">Single-pass type I membrane protein</topology>
    </subcellularLocation>
</comment>
<dbReference type="Gene3D" id="1.10.510.10">
    <property type="entry name" value="Transferase(Phosphotransferase) domain 1"/>
    <property type="match status" value="2"/>
</dbReference>
<evidence type="ECO:0000256" key="13">
    <source>
        <dbReference type="ARBA" id="ARBA00023170"/>
    </source>
</evidence>
<dbReference type="CDD" id="cd01098">
    <property type="entry name" value="PAN_AP_plant"/>
    <property type="match status" value="1"/>
</dbReference>